<dbReference type="EMBL" id="CAFBMT010000008">
    <property type="protein sequence ID" value="CAB4934330.1"/>
    <property type="molecule type" value="Genomic_DNA"/>
</dbReference>
<accession>A0A6J7BN07</accession>
<evidence type="ECO:0000313" key="4">
    <source>
        <dbReference type="EMBL" id="CAB4846810.1"/>
    </source>
</evidence>
<dbReference type="EMBL" id="CAFAAV010000060">
    <property type="protein sequence ID" value="CAB4814992.1"/>
    <property type="molecule type" value="Genomic_DNA"/>
</dbReference>
<proteinExistence type="predicted"/>
<dbReference type="PROSITE" id="PS51257">
    <property type="entry name" value="PROKAR_LIPOPROTEIN"/>
    <property type="match status" value="1"/>
</dbReference>
<evidence type="ECO:0000313" key="1">
    <source>
        <dbReference type="EMBL" id="CAB4364208.1"/>
    </source>
</evidence>
<dbReference type="AlphaFoldDB" id="A0A6J7BN07"/>
<evidence type="ECO:0000313" key="5">
    <source>
        <dbReference type="EMBL" id="CAB4934330.1"/>
    </source>
</evidence>
<protein>
    <submittedName>
        <fullName evidence="4">Unannotated protein</fullName>
    </submittedName>
</protein>
<evidence type="ECO:0000313" key="2">
    <source>
        <dbReference type="EMBL" id="CAB4703862.1"/>
    </source>
</evidence>
<evidence type="ECO:0000313" key="3">
    <source>
        <dbReference type="EMBL" id="CAB4814992.1"/>
    </source>
</evidence>
<reference evidence="4" key="1">
    <citation type="submission" date="2020-05" db="EMBL/GenBank/DDBJ databases">
        <authorList>
            <person name="Chiriac C."/>
            <person name="Salcher M."/>
            <person name="Ghai R."/>
            <person name="Kavagutti S V."/>
        </authorList>
    </citation>
    <scope>NUCLEOTIDE SEQUENCE</scope>
</reference>
<dbReference type="EMBL" id="CAFBOL010000015">
    <property type="protein sequence ID" value="CAB4981988.1"/>
    <property type="molecule type" value="Genomic_DNA"/>
</dbReference>
<dbReference type="EMBL" id="CAESGF010000011">
    <property type="protein sequence ID" value="CAB4364208.1"/>
    <property type="molecule type" value="Genomic_DNA"/>
</dbReference>
<sequence length="154" mass="16248">MKKRSTTLLIGAFAITALLGACSDDKKSSGSTDTVYCGLITSYKAKANELDSVMSGTDAAAIKAAFTTMQGEVHALDANPPASIAKDVHLMTDTVDRMIAIFVKYDYDFTKLAAAPEATELNTLIDSADYTTAQSNLKAYSKDVCGIPDDTTGS</sequence>
<organism evidence="4">
    <name type="scientific">freshwater metagenome</name>
    <dbReference type="NCBI Taxonomy" id="449393"/>
    <lineage>
        <taxon>unclassified sequences</taxon>
        <taxon>metagenomes</taxon>
        <taxon>ecological metagenomes</taxon>
    </lineage>
</organism>
<name>A0A6J7BN07_9ZZZZ</name>
<dbReference type="EMBL" id="CAFBIY010000011">
    <property type="protein sequence ID" value="CAB4846810.1"/>
    <property type="molecule type" value="Genomic_DNA"/>
</dbReference>
<dbReference type="EMBL" id="CAEZYF010000001">
    <property type="protein sequence ID" value="CAB4703862.1"/>
    <property type="molecule type" value="Genomic_DNA"/>
</dbReference>
<evidence type="ECO:0000313" key="6">
    <source>
        <dbReference type="EMBL" id="CAB4981988.1"/>
    </source>
</evidence>
<gene>
    <name evidence="2" type="ORF">UFOPK2656_00226</name>
    <name evidence="3" type="ORF">UFOPK3099_01001</name>
    <name evidence="4" type="ORF">UFOPK3267_00349</name>
    <name evidence="5" type="ORF">UFOPK3651_01693</name>
    <name evidence="6" type="ORF">UFOPK3931_00865</name>
    <name evidence="1" type="ORF">UFOPK4189_01974</name>
</gene>